<dbReference type="PANTHER" id="PTHR43880:SF7">
    <property type="entry name" value="ALCOHOL DEHYDROGENASE-LIKE 7"/>
    <property type="match status" value="1"/>
</dbReference>
<organism evidence="10 11">
    <name type="scientific">Oldenlandia corymbosa var. corymbosa</name>
    <dbReference type="NCBI Taxonomy" id="529605"/>
    <lineage>
        <taxon>Eukaryota</taxon>
        <taxon>Viridiplantae</taxon>
        <taxon>Streptophyta</taxon>
        <taxon>Embryophyta</taxon>
        <taxon>Tracheophyta</taxon>
        <taxon>Spermatophyta</taxon>
        <taxon>Magnoliopsida</taxon>
        <taxon>eudicotyledons</taxon>
        <taxon>Gunneridae</taxon>
        <taxon>Pentapetalae</taxon>
        <taxon>asterids</taxon>
        <taxon>lamiids</taxon>
        <taxon>Gentianales</taxon>
        <taxon>Rubiaceae</taxon>
        <taxon>Rubioideae</taxon>
        <taxon>Spermacoceae</taxon>
        <taxon>Hedyotis-Oldenlandia complex</taxon>
        <taxon>Oldenlandia</taxon>
    </lineage>
</organism>
<dbReference type="SUPFAM" id="SSF50129">
    <property type="entry name" value="GroES-like"/>
    <property type="match status" value="2"/>
</dbReference>
<dbReference type="GO" id="GO:0051903">
    <property type="term" value="F:S-(hydroxymethyl)glutathione dehydrogenase [NAD(P)+] activity"/>
    <property type="evidence" value="ECO:0007669"/>
    <property type="project" value="TreeGrafter"/>
</dbReference>
<dbReference type="InterPro" id="IPR013149">
    <property type="entry name" value="ADH-like_C"/>
</dbReference>
<dbReference type="GO" id="GO:0046294">
    <property type="term" value="P:formaldehyde catabolic process"/>
    <property type="evidence" value="ECO:0007669"/>
    <property type="project" value="TreeGrafter"/>
</dbReference>
<evidence type="ECO:0000256" key="8">
    <source>
        <dbReference type="RuleBase" id="RU361277"/>
    </source>
</evidence>
<evidence type="ECO:0000256" key="5">
    <source>
        <dbReference type="ARBA" id="ARBA00022833"/>
    </source>
</evidence>
<name>A0AAV1EBH9_OLDCO</name>
<evidence type="ECO:0000256" key="1">
    <source>
        <dbReference type="ARBA" id="ARBA00001947"/>
    </source>
</evidence>
<accession>A0AAV1EBH9</accession>
<sequence>MDVDLSKTAGKPIRCKAAVAREAGEPLVIEEVMVAPPKSGEVRIKIICTSLCFSDVTYWRLKVPPACFPRILGHEAVGVVESIGEDVHGLSEGDTVVPIFLPDCAECIDCKSKKSNICSKFPFSVAPGMHRDGTSRFTDLNGEIIHHFINVSSFSEYTVVDVANLTKIDPAIPPNRACLLSCGVSTGIGAAWRSADVEAGSTVAIFGLGAIGLAVAEGSRLCGATRIIGVDINPDKYEIGKKFGVTDFVDSTTLGNKSVSQVIKEMTDGGADYCFECVGMASLVHEAFACCRKGWGKTIVLGVDKPGSELTFTSAQVLHSGKTIRGSLYGGLKPKTDIPTLVQRYLNKELELDKFVTHEVGLEDINKAFDLLLEGKSLRCVIWMDK</sequence>
<evidence type="ECO:0000256" key="3">
    <source>
        <dbReference type="ARBA" id="ARBA00011738"/>
    </source>
</evidence>
<dbReference type="InterPro" id="IPR011032">
    <property type="entry name" value="GroES-like_sf"/>
</dbReference>
<dbReference type="Pfam" id="PF08240">
    <property type="entry name" value="ADH_N"/>
    <property type="match status" value="1"/>
</dbReference>
<dbReference type="SUPFAM" id="SSF51735">
    <property type="entry name" value="NAD(P)-binding Rossmann-fold domains"/>
    <property type="match status" value="1"/>
</dbReference>
<dbReference type="GO" id="GO:0005829">
    <property type="term" value="C:cytosol"/>
    <property type="evidence" value="ECO:0007669"/>
    <property type="project" value="TreeGrafter"/>
</dbReference>
<keyword evidence="7" id="KW-0520">NAD</keyword>
<dbReference type="Gene3D" id="3.40.50.720">
    <property type="entry name" value="NAD(P)-binding Rossmann-like Domain"/>
    <property type="match status" value="1"/>
</dbReference>
<dbReference type="EMBL" id="OX459125">
    <property type="protein sequence ID" value="CAI9117058.1"/>
    <property type="molecule type" value="Genomic_DNA"/>
</dbReference>
<comment type="similarity">
    <text evidence="2">Belongs to the zinc-containing alcohol dehydrogenase family. Class-III subfamily.</text>
</comment>
<gene>
    <name evidence="10" type="ORF">OLC1_LOCUS23183</name>
</gene>
<dbReference type="FunFam" id="3.90.180.10:FF:000007">
    <property type="entry name" value="Alcohol dehydrogenase 6"/>
    <property type="match status" value="1"/>
</dbReference>
<proteinExistence type="inferred from homology"/>
<evidence type="ECO:0000313" key="10">
    <source>
        <dbReference type="EMBL" id="CAI9117058.1"/>
    </source>
</evidence>
<dbReference type="Gene3D" id="3.90.180.10">
    <property type="entry name" value="Medium-chain alcohol dehydrogenases, catalytic domain"/>
    <property type="match status" value="1"/>
</dbReference>
<keyword evidence="6" id="KW-0560">Oxidoreductase</keyword>
<dbReference type="InterPro" id="IPR036291">
    <property type="entry name" value="NAD(P)-bd_dom_sf"/>
</dbReference>
<dbReference type="FunFam" id="3.40.50.720:FF:000003">
    <property type="entry name" value="S-(hydroxymethyl)glutathione dehydrogenase"/>
    <property type="match status" value="1"/>
</dbReference>
<keyword evidence="11" id="KW-1185">Reference proteome</keyword>
<comment type="cofactor">
    <cofactor evidence="1 8">
        <name>Zn(2+)</name>
        <dbReference type="ChEBI" id="CHEBI:29105"/>
    </cofactor>
</comment>
<evidence type="ECO:0000256" key="2">
    <source>
        <dbReference type="ARBA" id="ARBA00010902"/>
    </source>
</evidence>
<dbReference type="Proteomes" id="UP001161247">
    <property type="component" value="Chromosome 8"/>
</dbReference>
<dbReference type="PANTHER" id="PTHR43880">
    <property type="entry name" value="ALCOHOL DEHYDROGENASE"/>
    <property type="match status" value="1"/>
</dbReference>
<dbReference type="Pfam" id="PF00107">
    <property type="entry name" value="ADH_zinc_N"/>
    <property type="match status" value="1"/>
</dbReference>
<dbReference type="PROSITE" id="PS00059">
    <property type="entry name" value="ADH_ZINC"/>
    <property type="match status" value="1"/>
</dbReference>
<evidence type="ECO:0000259" key="9">
    <source>
        <dbReference type="SMART" id="SM00829"/>
    </source>
</evidence>
<dbReference type="SMART" id="SM00829">
    <property type="entry name" value="PKS_ER"/>
    <property type="match status" value="1"/>
</dbReference>
<protein>
    <submittedName>
        <fullName evidence="10">OLC1v1018379C1</fullName>
    </submittedName>
</protein>
<dbReference type="GO" id="GO:0008270">
    <property type="term" value="F:zinc ion binding"/>
    <property type="evidence" value="ECO:0007669"/>
    <property type="project" value="InterPro"/>
</dbReference>
<evidence type="ECO:0000256" key="6">
    <source>
        <dbReference type="ARBA" id="ARBA00023002"/>
    </source>
</evidence>
<keyword evidence="4 8" id="KW-0479">Metal-binding</keyword>
<evidence type="ECO:0000256" key="7">
    <source>
        <dbReference type="ARBA" id="ARBA00023027"/>
    </source>
</evidence>
<evidence type="ECO:0000256" key="4">
    <source>
        <dbReference type="ARBA" id="ARBA00022723"/>
    </source>
</evidence>
<dbReference type="InterPro" id="IPR002328">
    <property type="entry name" value="ADH_Zn_CS"/>
</dbReference>
<comment type="subunit">
    <text evidence="3">Homodimer.</text>
</comment>
<dbReference type="InterPro" id="IPR013154">
    <property type="entry name" value="ADH-like_N"/>
</dbReference>
<evidence type="ECO:0000313" key="11">
    <source>
        <dbReference type="Proteomes" id="UP001161247"/>
    </source>
</evidence>
<dbReference type="AlphaFoldDB" id="A0AAV1EBH9"/>
<feature type="domain" description="Enoyl reductase (ER)" evidence="9">
    <location>
        <begin position="24"/>
        <end position="382"/>
    </location>
</feature>
<reference evidence="10" key="1">
    <citation type="submission" date="2023-03" db="EMBL/GenBank/DDBJ databases">
        <authorList>
            <person name="Julca I."/>
        </authorList>
    </citation>
    <scope>NUCLEOTIDE SEQUENCE</scope>
</reference>
<dbReference type="InterPro" id="IPR020843">
    <property type="entry name" value="ER"/>
</dbReference>
<keyword evidence="5 8" id="KW-0862">Zinc</keyword>